<dbReference type="Proteomes" id="UP000034108">
    <property type="component" value="Unassembled WGS sequence"/>
</dbReference>
<protein>
    <submittedName>
        <fullName evidence="1">Uncharacterized protein</fullName>
    </submittedName>
</protein>
<accession>A0A0G0VE84</accession>
<dbReference type="AlphaFoldDB" id="A0A0G0VE84"/>
<comment type="caution">
    <text evidence="1">The sequence shown here is derived from an EMBL/GenBank/DDBJ whole genome shotgun (WGS) entry which is preliminary data.</text>
</comment>
<organism evidence="1 2">
    <name type="scientific">Candidatus Magasanikbacteria bacterium GW2011_GWC2_41_17</name>
    <dbReference type="NCBI Taxonomy" id="1619048"/>
    <lineage>
        <taxon>Bacteria</taxon>
        <taxon>Candidatus Magasanikiibacteriota</taxon>
    </lineage>
</organism>
<name>A0A0G0VE84_9BACT</name>
<dbReference type="EMBL" id="LCAV01000009">
    <property type="protein sequence ID" value="KKR99183.1"/>
    <property type="molecule type" value="Genomic_DNA"/>
</dbReference>
<reference evidence="1 2" key="1">
    <citation type="journal article" date="2015" name="Nature">
        <title>rRNA introns, odd ribosomes, and small enigmatic genomes across a large radiation of phyla.</title>
        <authorList>
            <person name="Brown C.T."/>
            <person name="Hug L.A."/>
            <person name="Thomas B.C."/>
            <person name="Sharon I."/>
            <person name="Castelle C.J."/>
            <person name="Singh A."/>
            <person name="Wilkins M.J."/>
            <person name="Williams K.H."/>
            <person name="Banfield J.F."/>
        </authorList>
    </citation>
    <scope>NUCLEOTIDE SEQUENCE [LARGE SCALE GENOMIC DNA]</scope>
</reference>
<gene>
    <name evidence="1" type="ORF">UU49_C0009G0020</name>
</gene>
<sequence>MAKQFVWGFGFALPRLFSRPQEGSGEECGRVSDSSNYFFANQPLIHIINFF</sequence>
<evidence type="ECO:0000313" key="1">
    <source>
        <dbReference type="EMBL" id="KKR99183.1"/>
    </source>
</evidence>
<proteinExistence type="predicted"/>
<evidence type="ECO:0000313" key="2">
    <source>
        <dbReference type="Proteomes" id="UP000034108"/>
    </source>
</evidence>